<proteinExistence type="predicted"/>
<evidence type="ECO:0000313" key="3">
    <source>
        <dbReference type="Proteomes" id="UP000245591"/>
    </source>
</evidence>
<protein>
    <submittedName>
        <fullName evidence="2">Uncharacterized protein</fullName>
    </submittedName>
</protein>
<evidence type="ECO:0000256" key="1">
    <source>
        <dbReference type="SAM" id="MobiDB-lite"/>
    </source>
</evidence>
<sequence length="322" mass="35880">MSQDNINENIVQDIVTRVSNILLENRAIPSIPQDEHVSTNIPATDCPVRRGEEEGIYACPKVSTITYSPPPINEAASSTIRKNDSALYGIQSALIHGTRPIDYFIHRRIVENPGISTEDPVIEILNTVRCIMGNVAAMATQARLDNLHSGMRFKGKPEQLVESQIRPLMDPEVFEAQLSAVKTETKKKLKRPFRQSPQYSNQASGTSTVTAQTPQDHPPARETTGEEDEARAEDLNRGLDESSSRRTIGDIQSRLGEADGQSMGPEYRQEWSFYLNIFPFITEGLKEDPAVNLGNFHLRSTSDRVAERREARRVNSGPAARN</sequence>
<feature type="compositionally biased region" description="Basic and acidic residues" evidence="1">
    <location>
        <begin position="232"/>
        <end position="247"/>
    </location>
</feature>
<reference evidence="2 3" key="1">
    <citation type="journal article" date="2018" name="MBio">
        <title>Comparative Genomics Reveals the Core Gene Toolbox for the Fungus-Insect Symbiosis.</title>
        <authorList>
            <person name="Wang Y."/>
            <person name="Stata M."/>
            <person name="Wang W."/>
            <person name="Stajich J.E."/>
            <person name="White M.M."/>
            <person name="Moncalvo J.M."/>
        </authorList>
    </citation>
    <scope>NUCLEOTIDE SEQUENCE [LARGE SCALE GENOMIC DNA]</scope>
    <source>
        <strain evidence="2 3">AUS-126-30</strain>
    </source>
</reference>
<organism evidence="2 3">
    <name type="scientific">Smittium angustum</name>
    <dbReference type="NCBI Taxonomy" id="133377"/>
    <lineage>
        <taxon>Eukaryota</taxon>
        <taxon>Fungi</taxon>
        <taxon>Fungi incertae sedis</taxon>
        <taxon>Zoopagomycota</taxon>
        <taxon>Kickxellomycotina</taxon>
        <taxon>Harpellomycetes</taxon>
        <taxon>Harpellales</taxon>
        <taxon>Legeriomycetaceae</taxon>
        <taxon>Smittium</taxon>
    </lineage>
</organism>
<gene>
    <name evidence="2" type="ORF">BB558_003152</name>
</gene>
<accession>A0A2U1J737</accession>
<feature type="compositionally biased region" description="Polar residues" evidence="1">
    <location>
        <begin position="195"/>
        <end position="215"/>
    </location>
</feature>
<name>A0A2U1J737_SMIAN</name>
<keyword evidence="3" id="KW-1185">Reference proteome</keyword>
<dbReference type="AlphaFoldDB" id="A0A2U1J737"/>
<dbReference type="Proteomes" id="UP000245591">
    <property type="component" value="Unassembled WGS sequence"/>
</dbReference>
<feature type="region of interest" description="Disordered" evidence="1">
    <location>
        <begin position="185"/>
        <end position="247"/>
    </location>
</feature>
<evidence type="ECO:0000313" key="2">
    <source>
        <dbReference type="EMBL" id="PWA00788.1"/>
    </source>
</evidence>
<dbReference type="EMBL" id="MBFU01000302">
    <property type="protein sequence ID" value="PWA00788.1"/>
    <property type="molecule type" value="Genomic_DNA"/>
</dbReference>
<comment type="caution">
    <text evidence="2">The sequence shown here is derived from an EMBL/GenBank/DDBJ whole genome shotgun (WGS) entry which is preliminary data.</text>
</comment>